<accession>A0A0N1P251</accession>
<dbReference type="InterPro" id="IPR037847">
    <property type="entry name" value="GRAMDC4"/>
</dbReference>
<evidence type="ECO:0000313" key="2">
    <source>
        <dbReference type="EMBL" id="KPI44925.1"/>
    </source>
</evidence>
<comment type="caution">
    <text evidence="2">The sequence shown here is derived from an EMBL/GenBank/DDBJ whole genome shotgun (WGS) entry which is preliminary data.</text>
</comment>
<dbReference type="PANTHER" id="PTHR37402:SF1">
    <property type="entry name" value="GRAM DOMAIN-CONTAINING PROTEIN 4"/>
    <property type="match status" value="1"/>
</dbReference>
<keyword evidence="3" id="KW-1185">Reference proteome</keyword>
<dbReference type="GeneID" id="28734124"/>
<feature type="region of interest" description="Disordered" evidence="1">
    <location>
        <begin position="1"/>
        <end position="40"/>
    </location>
</feature>
<sequence length="593" mass="67819">MSHTEDFGVASQGLNRAEINVKPQVNQEHPRAEAEQSHYRKPSIRRAIGDNFPSIVAHPQEGFRAVRRTVRQRRANSASQQASIEDDHVPILAPAPPQGTGDERLKHELEKKRKYPPAEEFMRHPVDALKTLARDQGGDDFAENVAKSEVSHGADVRLLRQVDKIENAADEAKSTEVAKLLQLKHARQDAFVRWTIDRHVRCAKQLRHTNSTLQQPQSRMAFREWIDYTQQYIQEEFARSAERYGEEADEKSEPDERLLASSTERVVVVSAAFQSFVMQIRSISEWKDPRVSATYMVLYFTFLLYSQITRMAILFVLGTVVYRRYHIPGLDQMRGAVVHSEDQDEQVNTLTQLILQYGTRGWVDEAIKEAGPVLLRFTEETADLLEKIQNFYEWRDPSRTRITLFKLFGMWIFITLTPTELLVKFIFLSMGVFFFILAPLGTRYPQLRMLTSPVVWLMWKIPTHAEWAIARLQKEAAASLQGDGGDGSPQTGGKSKTSSTGIIGTYDCTDGRLTVTTRSVSFSPDKSAETGWCMDYEELDSFRKVQQSTHTRTLRGLSFKSGSDVHSVHGLELRDEIFSQILGYSRMRWKRVE</sequence>
<proteinExistence type="predicted"/>
<feature type="compositionally biased region" description="Basic and acidic residues" evidence="1">
    <location>
        <begin position="28"/>
        <end position="38"/>
    </location>
</feature>
<evidence type="ECO:0000256" key="1">
    <source>
        <dbReference type="SAM" id="MobiDB-lite"/>
    </source>
</evidence>
<dbReference type="GO" id="GO:0006915">
    <property type="term" value="P:apoptotic process"/>
    <property type="evidence" value="ECO:0007669"/>
    <property type="project" value="InterPro"/>
</dbReference>
<dbReference type="VEuPathDB" id="FungiDB:AB675_2286"/>
<dbReference type="PANTHER" id="PTHR37402">
    <property type="entry name" value="GRAM DOMAIN-CONTAINING PROTEIN 4"/>
    <property type="match status" value="1"/>
</dbReference>
<dbReference type="STRING" id="1664694.A0A0N1P251"/>
<evidence type="ECO:0000313" key="3">
    <source>
        <dbReference type="Proteomes" id="UP000038010"/>
    </source>
</evidence>
<dbReference type="EMBL" id="LFJN01000002">
    <property type="protein sequence ID" value="KPI44925.1"/>
    <property type="molecule type" value="Genomic_DNA"/>
</dbReference>
<reference evidence="2 3" key="1">
    <citation type="submission" date="2015-06" db="EMBL/GenBank/DDBJ databases">
        <title>Draft genome of the ant-associated black yeast Phialophora attae CBS 131958.</title>
        <authorList>
            <person name="Moreno L.F."/>
            <person name="Stielow B.J."/>
            <person name="de Hoog S."/>
            <person name="Vicente V.A."/>
            <person name="Weiss V.A."/>
            <person name="de Vries M."/>
            <person name="Cruz L.M."/>
            <person name="Souza E.M."/>
        </authorList>
    </citation>
    <scope>NUCLEOTIDE SEQUENCE [LARGE SCALE GENOMIC DNA]</scope>
    <source>
        <strain evidence="2 3">CBS 131958</strain>
    </source>
</reference>
<dbReference type="RefSeq" id="XP_018004888.1">
    <property type="nucleotide sequence ID" value="XM_018142244.1"/>
</dbReference>
<dbReference type="OrthoDB" id="1708389at2759"/>
<feature type="region of interest" description="Disordered" evidence="1">
    <location>
        <begin position="480"/>
        <end position="499"/>
    </location>
</feature>
<name>A0A0N1P251_9EURO</name>
<dbReference type="AlphaFoldDB" id="A0A0N1P251"/>
<organism evidence="2 3">
    <name type="scientific">Cyphellophora attinorum</name>
    <dbReference type="NCBI Taxonomy" id="1664694"/>
    <lineage>
        <taxon>Eukaryota</taxon>
        <taxon>Fungi</taxon>
        <taxon>Dikarya</taxon>
        <taxon>Ascomycota</taxon>
        <taxon>Pezizomycotina</taxon>
        <taxon>Eurotiomycetes</taxon>
        <taxon>Chaetothyriomycetidae</taxon>
        <taxon>Chaetothyriales</taxon>
        <taxon>Cyphellophoraceae</taxon>
        <taxon>Cyphellophora</taxon>
    </lineage>
</organism>
<dbReference type="Proteomes" id="UP000038010">
    <property type="component" value="Unassembled WGS sequence"/>
</dbReference>
<gene>
    <name evidence="2" type="ORF">AB675_2286</name>
</gene>
<protein>
    <submittedName>
        <fullName evidence="2">Uncharacterized protein</fullName>
    </submittedName>
</protein>